<proteinExistence type="predicted"/>
<dbReference type="EMBL" id="CAJOAY010001053">
    <property type="protein sequence ID" value="CAF3785163.1"/>
    <property type="molecule type" value="Genomic_DNA"/>
</dbReference>
<dbReference type="AlphaFoldDB" id="A0A819AII6"/>
<name>A0A819AII6_9BILA</name>
<protein>
    <submittedName>
        <fullName evidence="2">Uncharacterized protein</fullName>
    </submittedName>
</protein>
<gene>
    <name evidence="2" type="ORF">OKA104_LOCUS17582</name>
</gene>
<feature type="region of interest" description="Disordered" evidence="1">
    <location>
        <begin position="685"/>
        <end position="707"/>
    </location>
</feature>
<feature type="compositionally biased region" description="Polar residues" evidence="1">
    <location>
        <begin position="685"/>
        <end position="697"/>
    </location>
</feature>
<dbReference type="Proteomes" id="UP000663881">
    <property type="component" value="Unassembled WGS sequence"/>
</dbReference>
<evidence type="ECO:0000313" key="3">
    <source>
        <dbReference type="Proteomes" id="UP000663881"/>
    </source>
</evidence>
<reference evidence="2" key="1">
    <citation type="submission" date="2021-02" db="EMBL/GenBank/DDBJ databases">
        <authorList>
            <person name="Nowell W R."/>
        </authorList>
    </citation>
    <scope>NUCLEOTIDE SEQUENCE</scope>
</reference>
<evidence type="ECO:0000313" key="2">
    <source>
        <dbReference type="EMBL" id="CAF3785163.1"/>
    </source>
</evidence>
<evidence type="ECO:0000256" key="1">
    <source>
        <dbReference type="SAM" id="MobiDB-lite"/>
    </source>
</evidence>
<accession>A0A819AII6</accession>
<comment type="caution">
    <text evidence="2">The sequence shown here is derived from an EMBL/GenBank/DDBJ whole genome shotgun (WGS) entry which is preliminary data.</text>
</comment>
<sequence>MELMTCLPCSKHKTHAPKQLRATIKSSFGVFKFIEQDGGYNQTQKFRDLKKSIRVHLTINLHIWCTKEEQKEKEEADDFMRKNEKAGYNIGRIALFCIRTGLGGLKFVETINLIDLCGGTVGNYRHSRYIYDRLRDVMAEEMKLKITEYLARMDPVLQHPVPFDVDEIPCATRKVLLDEEEEEEGEFLQRENEEPDEITLKSTHLSLNYNDLLRGEFQGRPIMRKAAEHDLDDPTCYLREKLIDFCQALCTSIDTRFKEAPAIFETMGNCLDVAALYQQVVLDKQEDVLQYGQSSFQTLLEFTKNNTKHIKIDNILLNDFNTGSTYGYQYQSSSYKHVSSFSAVEKTAHTNSNSNRFIDGQRSQSSQCLPHNGPSFSSGSIMHSVPMQPPNFPQLGSDNCIDDLERSTNTDLNGDGFIGGQRSQPPQHVSHNGSSFRSGFNAYIAPMQPPSFIQVGSNDLINDLERSTNTDIDGDGLIGGQFMQQSNFHQSSSGNRINQLENALNIDCDRDGSIGGQFIQPPHFQPSPSGGQINQMEKRTHIDCYDGRPPPQIPNSQPYHNRTEIPVINYSAGGGFVNQVENRTHIDCHGGGPPPQIPNYQSYNNPIEPPVMNYSGGEGFVNQVENRTHIDFNSGRSPSHIPNYQPYNNLIEAPVINYSAGEGIMNEIEKSTHIDFNGDGRIGTSSSHIPNSQSYNDSNRHSHCHRSGGEGVMNKMEKGTHSNFNSDRCIGGSSSHFSSYQSYNGFNNPTHYHQPSNDGLINELEKITHIDFNRDGHIGE</sequence>
<organism evidence="2 3">
    <name type="scientific">Adineta steineri</name>
    <dbReference type="NCBI Taxonomy" id="433720"/>
    <lineage>
        <taxon>Eukaryota</taxon>
        <taxon>Metazoa</taxon>
        <taxon>Spiralia</taxon>
        <taxon>Gnathifera</taxon>
        <taxon>Rotifera</taxon>
        <taxon>Eurotatoria</taxon>
        <taxon>Bdelloidea</taxon>
        <taxon>Adinetida</taxon>
        <taxon>Adinetidae</taxon>
        <taxon>Adineta</taxon>
    </lineage>
</organism>